<feature type="region of interest" description="Disordered" evidence="1">
    <location>
        <begin position="328"/>
        <end position="347"/>
    </location>
</feature>
<dbReference type="AlphaFoldDB" id="A0A6N7EGP8"/>
<keyword evidence="3" id="KW-1185">Reference proteome</keyword>
<dbReference type="RefSeq" id="WP_152196108.1">
    <property type="nucleotide sequence ID" value="NZ_VUKD01000004.1"/>
</dbReference>
<feature type="compositionally biased region" description="Basic and acidic residues" evidence="1">
    <location>
        <begin position="71"/>
        <end position="83"/>
    </location>
</feature>
<evidence type="ECO:0000313" key="3">
    <source>
        <dbReference type="Proteomes" id="UP000437709"/>
    </source>
</evidence>
<accession>A0A6N7EGP8</accession>
<proteinExistence type="predicted"/>
<protein>
    <submittedName>
        <fullName evidence="2">Uncharacterized protein</fullName>
    </submittedName>
</protein>
<evidence type="ECO:0000256" key="1">
    <source>
        <dbReference type="SAM" id="MobiDB-lite"/>
    </source>
</evidence>
<reference evidence="2 3" key="1">
    <citation type="submission" date="2019-10" db="EMBL/GenBank/DDBJ databases">
        <title>Georgenia wutianyii sp. nov. and Georgenia yuyongxinii sp. nov. isolated from plateau pika (Ochotona curzoniae) in the Qinghai-Tibet plateau of China.</title>
        <authorList>
            <person name="Tian Z."/>
        </authorList>
    </citation>
    <scope>NUCLEOTIDE SEQUENCE [LARGE SCALE GENOMIC DNA]</scope>
    <source>
        <strain evidence="2 3">JCM 19765</strain>
    </source>
</reference>
<feature type="compositionally biased region" description="Gly residues" evidence="1">
    <location>
        <begin position="179"/>
        <end position="188"/>
    </location>
</feature>
<feature type="region of interest" description="Disordered" evidence="1">
    <location>
        <begin position="12"/>
        <end position="296"/>
    </location>
</feature>
<evidence type="ECO:0000313" key="2">
    <source>
        <dbReference type="EMBL" id="MPV37309.1"/>
    </source>
</evidence>
<dbReference type="EMBL" id="WHPC01000032">
    <property type="protein sequence ID" value="MPV37309.1"/>
    <property type="molecule type" value="Genomic_DNA"/>
</dbReference>
<sequence length="400" mass="41388">MSFLQEVVARARGTERVVRLRSPLPFEDGARPGPAGADRLRAEDWEPRTRPAVRTPVATTPDEGLGVQALDGERGDGRRDVRLPGRSGAGAGAEAGRPPPGSTVREPAGAAPITEGPLGRGLRSGERTDQGNVPGTARVGDLADPSGREADDVPNDLPAMGARAGVPTVKASDGAAGTRIGGVPGGEAGVAVTAVPLPVRSVRDGRRVGRGNGSPAGRPGDGEPAGDDSHDERPGDDGHLRDDERRADDDRPRGDERAGNDEDPGDDERRGHEVPDGSVPPRRAQARSASEPVSDLVRAQVVRALLARGVVDPGERLEVHVGGAAPVPHRRVSPSGARSTAVSTTPASTVTSDGAVVVHIDRIDVVRPTPAAPAAPAAAPRRPRVEHDSYLAQRRRRGGP</sequence>
<dbReference type="Proteomes" id="UP000437709">
    <property type="component" value="Unassembled WGS sequence"/>
</dbReference>
<feature type="compositionally biased region" description="Basic and acidic residues" evidence="1">
    <location>
        <begin position="227"/>
        <end position="260"/>
    </location>
</feature>
<organism evidence="2 3">
    <name type="scientific">Georgenia subflava</name>
    <dbReference type="NCBI Taxonomy" id="1622177"/>
    <lineage>
        <taxon>Bacteria</taxon>
        <taxon>Bacillati</taxon>
        <taxon>Actinomycetota</taxon>
        <taxon>Actinomycetes</taxon>
        <taxon>Micrococcales</taxon>
        <taxon>Bogoriellaceae</taxon>
        <taxon>Georgenia</taxon>
    </lineage>
</organism>
<feature type="region of interest" description="Disordered" evidence="1">
    <location>
        <begin position="367"/>
        <end position="400"/>
    </location>
</feature>
<feature type="compositionally biased region" description="Low complexity" evidence="1">
    <location>
        <begin position="367"/>
        <end position="380"/>
    </location>
</feature>
<gene>
    <name evidence="2" type="ORF">GB881_09645</name>
</gene>
<comment type="caution">
    <text evidence="2">The sequence shown here is derived from an EMBL/GenBank/DDBJ whole genome shotgun (WGS) entry which is preliminary data.</text>
</comment>
<feature type="compositionally biased region" description="Basic and acidic residues" evidence="1">
    <location>
        <begin position="38"/>
        <end position="49"/>
    </location>
</feature>
<name>A0A6N7EGP8_9MICO</name>